<evidence type="ECO:0000256" key="10">
    <source>
        <dbReference type="RuleBase" id="RU364027"/>
    </source>
</evidence>
<keyword evidence="5 10" id="KW-0812">Transmembrane</keyword>
<dbReference type="GO" id="GO:0005776">
    <property type="term" value="C:autophagosome"/>
    <property type="evidence" value="ECO:0007669"/>
    <property type="project" value="TreeGrafter"/>
</dbReference>
<dbReference type="Pfam" id="PF04109">
    <property type="entry name" value="ATG9"/>
    <property type="match status" value="2"/>
</dbReference>
<evidence type="ECO:0000256" key="3">
    <source>
        <dbReference type="ARBA" id="ARBA00018074"/>
    </source>
</evidence>
<evidence type="ECO:0000313" key="13">
    <source>
        <dbReference type="Proteomes" id="UP000717585"/>
    </source>
</evidence>
<dbReference type="GO" id="GO:0034727">
    <property type="term" value="P:piecemeal microautophagy of the nucleus"/>
    <property type="evidence" value="ECO:0007669"/>
    <property type="project" value="TreeGrafter"/>
</dbReference>
<dbReference type="PANTHER" id="PTHR13038">
    <property type="entry name" value="APG9 AUTOPHAGY 9"/>
    <property type="match status" value="1"/>
</dbReference>
<feature type="transmembrane region" description="Helical" evidence="10">
    <location>
        <begin position="370"/>
        <end position="392"/>
    </location>
</feature>
<feature type="region of interest" description="Disordered" evidence="11">
    <location>
        <begin position="241"/>
        <end position="263"/>
    </location>
</feature>
<comment type="subcellular location">
    <subcellularLocation>
        <location evidence="1 10">Preautophagosomal structure membrane</location>
        <topology evidence="1 10">Multi-pass membrane protein</topology>
    </subcellularLocation>
</comment>
<keyword evidence="4 10" id="KW-0813">Transport</keyword>
<keyword evidence="9 10" id="KW-0472">Membrane</keyword>
<evidence type="ECO:0000256" key="2">
    <source>
        <dbReference type="ARBA" id="ARBA00006185"/>
    </source>
</evidence>
<evidence type="ECO:0000256" key="8">
    <source>
        <dbReference type="ARBA" id="ARBA00023055"/>
    </source>
</evidence>
<dbReference type="AlphaFoldDB" id="A0A8J6B0B0"/>
<proteinExistence type="inferred from homology"/>
<evidence type="ECO:0000256" key="1">
    <source>
        <dbReference type="ARBA" id="ARBA00004511"/>
    </source>
</evidence>
<feature type="transmembrane region" description="Helical" evidence="10">
    <location>
        <begin position="454"/>
        <end position="475"/>
    </location>
</feature>
<organism evidence="12 13">
    <name type="scientific">Carpediemonas membranifera</name>
    <dbReference type="NCBI Taxonomy" id="201153"/>
    <lineage>
        <taxon>Eukaryota</taxon>
        <taxon>Metamonada</taxon>
        <taxon>Carpediemonas-like organisms</taxon>
        <taxon>Carpediemonas</taxon>
    </lineage>
</organism>
<comment type="similarity">
    <text evidence="2 10">Belongs to the ATG9 family.</text>
</comment>
<keyword evidence="6 10" id="KW-1133">Transmembrane helix</keyword>
<keyword evidence="7 10" id="KW-0072">Autophagy</keyword>
<dbReference type="GO" id="GO:0034045">
    <property type="term" value="C:phagophore assembly site membrane"/>
    <property type="evidence" value="ECO:0007669"/>
    <property type="project" value="UniProtKB-SubCell"/>
</dbReference>
<protein>
    <recommendedName>
        <fullName evidence="3 10">Autophagy-related protein 9</fullName>
    </recommendedName>
</protein>
<dbReference type="InterPro" id="IPR007241">
    <property type="entry name" value="Autophagy-rel_prot_9"/>
</dbReference>
<dbReference type="GO" id="GO:0000422">
    <property type="term" value="P:autophagy of mitochondrion"/>
    <property type="evidence" value="ECO:0007669"/>
    <property type="project" value="TreeGrafter"/>
</dbReference>
<evidence type="ECO:0000256" key="7">
    <source>
        <dbReference type="ARBA" id="ARBA00023006"/>
    </source>
</evidence>
<dbReference type="EMBL" id="JAHDYR010000066">
    <property type="protein sequence ID" value="KAG9390242.1"/>
    <property type="molecule type" value="Genomic_DNA"/>
</dbReference>
<evidence type="ECO:0000256" key="5">
    <source>
        <dbReference type="ARBA" id="ARBA00022692"/>
    </source>
</evidence>
<dbReference type="GO" id="GO:0061709">
    <property type="term" value="P:reticulophagy"/>
    <property type="evidence" value="ECO:0007669"/>
    <property type="project" value="TreeGrafter"/>
</dbReference>
<reference evidence="12" key="1">
    <citation type="submission" date="2021-05" db="EMBL/GenBank/DDBJ databases">
        <title>A free-living protist that lacks canonical eukaryotic 1 DNA replication and segregation systems.</title>
        <authorList>
            <person name="Salas-Leiva D.E."/>
            <person name="Tromer E.C."/>
            <person name="Curtis B.A."/>
            <person name="Jerlstrom-Hultqvist J."/>
            <person name="Kolisko M."/>
            <person name="Yi Z."/>
            <person name="Salas-Leiva J.S."/>
            <person name="Gallot-Lavallee L."/>
            <person name="Kops G.J.P.L."/>
            <person name="Archibald J.M."/>
            <person name="Simpson A.G.B."/>
            <person name="Roger A.J."/>
        </authorList>
    </citation>
    <scope>NUCLEOTIDE SEQUENCE</scope>
    <source>
        <strain evidence="12">BICM</strain>
    </source>
</reference>
<dbReference type="Proteomes" id="UP000717585">
    <property type="component" value="Unassembled WGS sequence"/>
</dbReference>
<comment type="function">
    <text evidence="10">Phospholipid scramblase involved in autophagy. Cycles between the preautophagosomal structure/phagophore assembly site (PAS) and the cytoplasmic vesicle pool and supplies membrane for the growing autophagosome. Lipid scramblase activity plays a key role in preautophagosomal structure/phagophore assembly by distributing the phospholipids that arrive through ATG2 from the cytoplasmic to the luminal leaflet of the bilayer, thereby driving autophagosomal membrane expansion.</text>
</comment>
<dbReference type="OrthoDB" id="2020634at2759"/>
<evidence type="ECO:0000256" key="9">
    <source>
        <dbReference type="ARBA" id="ARBA00023136"/>
    </source>
</evidence>
<sequence length="617" mass="68614">MAISEPASLRGGPQISNRVNSTTLDKRLTNIYDYYSGGGFSSIMLKQCLDIISFIFTLTLISFGIFRVDWLSIIRCTISDSCTGKLLRHDFPLILIILAVPFVPICLGYLGFLLVRAARTYKWGRWVRALFVQLCIDEDYLANTPWPVIADRLIHSSFLDRTSMTRGGEERVVPLTMAEITARLCRTDNFLIGLVNNNVVPLPRPSFIALFHKVTRHRKNPRHRAPAGYAAAPADGDDLTGVDGMLDSGSLDQPLTPDDSAAPGVAEDLSVGSLPPIEPLPIALPSILASSMSEPTQLPVDSVYGVTSLFSTRPNVYFTQVGETALRLAFLNKMMITRNIGTGYPANIIPPSFRNDPVSARRIVVTRFRLYGLIALPLTPFIFVYALIFSVLGHGSEFYANPATLGTGRWSRYALLRFRRYNELPHNFARRVRESYQHADDYVNQFRNPVADQLVHFVIYVLSGALVFLLFVTLVDDSLATSVTVLNRNLLWYTGVLSVAVIGLRSLVATTGSTTDPVTALNKVAECTGFMPPQWVGEEHTKHVLKQFRRLYSTQIQVLLDELQGIIVLPYTLLVVMPRAADSIVEWVAYHEEVIEAPPIGGVYQPRNYDQGGKSMI</sequence>
<keyword evidence="8 10" id="KW-0445">Lipid transport</keyword>
<name>A0A8J6B0B0_9EUKA</name>
<evidence type="ECO:0000256" key="6">
    <source>
        <dbReference type="ARBA" id="ARBA00022989"/>
    </source>
</evidence>
<comment type="caution">
    <text evidence="12">The sequence shown here is derived from an EMBL/GenBank/DDBJ whole genome shotgun (WGS) entry which is preliminary data.</text>
</comment>
<dbReference type="GO" id="GO:0006869">
    <property type="term" value="P:lipid transport"/>
    <property type="evidence" value="ECO:0007669"/>
    <property type="project" value="UniProtKB-KW"/>
</dbReference>
<dbReference type="GO" id="GO:0034497">
    <property type="term" value="P:protein localization to phagophore assembly site"/>
    <property type="evidence" value="ECO:0007669"/>
    <property type="project" value="TreeGrafter"/>
</dbReference>
<feature type="transmembrane region" description="Helical" evidence="10">
    <location>
        <begin position="93"/>
        <end position="115"/>
    </location>
</feature>
<feature type="transmembrane region" description="Helical" evidence="10">
    <location>
        <begin position="51"/>
        <end position="73"/>
    </location>
</feature>
<evidence type="ECO:0000256" key="4">
    <source>
        <dbReference type="ARBA" id="ARBA00022448"/>
    </source>
</evidence>
<accession>A0A8J6B0B0</accession>
<gene>
    <name evidence="12" type="ORF">J8273_8282</name>
</gene>
<comment type="caution">
    <text evidence="10">Lacks conserved residue(s) required for the propagation of feature annotation.</text>
</comment>
<keyword evidence="13" id="KW-1185">Reference proteome</keyword>
<evidence type="ECO:0000256" key="11">
    <source>
        <dbReference type="SAM" id="MobiDB-lite"/>
    </source>
</evidence>
<dbReference type="PANTHER" id="PTHR13038:SF10">
    <property type="entry name" value="AUTOPHAGY-RELATED PROTEIN 9"/>
    <property type="match status" value="1"/>
</dbReference>
<evidence type="ECO:0000313" key="12">
    <source>
        <dbReference type="EMBL" id="KAG9390242.1"/>
    </source>
</evidence>